<feature type="transmembrane region" description="Helical" evidence="1">
    <location>
        <begin position="77"/>
        <end position="97"/>
    </location>
</feature>
<comment type="caution">
    <text evidence="2">The sequence shown here is derived from an EMBL/GenBank/DDBJ whole genome shotgun (WGS) entry which is preliminary data.</text>
</comment>
<protein>
    <recommendedName>
        <fullName evidence="4">Mechanosensitive ion channel</fullName>
    </recommendedName>
</protein>
<proteinExistence type="predicted"/>
<dbReference type="InterPro" id="IPR008910">
    <property type="entry name" value="MSC_TM_helix"/>
</dbReference>
<dbReference type="Proteomes" id="UP000745859">
    <property type="component" value="Unassembled WGS sequence"/>
</dbReference>
<dbReference type="EMBL" id="JAASQL010000005">
    <property type="protein sequence ID" value="NIJ46321.1"/>
    <property type="molecule type" value="Genomic_DNA"/>
</dbReference>
<evidence type="ECO:0000256" key="1">
    <source>
        <dbReference type="SAM" id="Phobius"/>
    </source>
</evidence>
<evidence type="ECO:0008006" key="4">
    <source>
        <dbReference type="Google" id="ProtNLM"/>
    </source>
</evidence>
<keyword evidence="3" id="KW-1185">Reference proteome</keyword>
<evidence type="ECO:0000313" key="3">
    <source>
        <dbReference type="Proteomes" id="UP000745859"/>
    </source>
</evidence>
<accession>A0ABX0UGK7</accession>
<organism evidence="2 3">
    <name type="scientific">Wenyingzhuangia heitensis</name>
    <dbReference type="NCBI Taxonomy" id="1487859"/>
    <lineage>
        <taxon>Bacteria</taxon>
        <taxon>Pseudomonadati</taxon>
        <taxon>Bacteroidota</taxon>
        <taxon>Flavobacteriia</taxon>
        <taxon>Flavobacteriales</taxon>
        <taxon>Flavobacteriaceae</taxon>
        <taxon>Wenyingzhuangia</taxon>
    </lineage>
</organism>
<dbReference type="Gene3D" id="1.10.287.1260">
    <property type="match status" value="1"/>
</dbReference>
<dbReference type="PANTHER" id="PTHR30221:SF1">
    <property type="entry name" value="SMALL-CONDUCTANCE MECHANOSENSITIVE CHANNEL"/>
    <property type="match status" value="1"/>
</dbReference>
<dbReference type="RefSeq" id="WP_167190196.1">
    <property type="nucleotide sequence ID" value="NZ_JAASQL010000005.1"/>
</dbReference>
<dbReference type="InterPro" id="IPR045275">
    <property type="entry name" value="MscS_archaea/bacteria_type"/>
</dbReference>
<feature type="transmembrane region" description="Helical" evidence="1">
    <location>
        <begin position="117"/>
        <end position="136"/>
    </location>
</feature>
<sequence length="268" mass="29399">MNFESGKMGEFYSVMLNFLIGAGKIVGFLIIAFIVLKLTLYVVEKILRKINPDKVIEKLNESEAFGKKKIQVDLVKFCLPIVKWFVILIFIIIGAELLQLEVVSNGISNVISVLPKVFGAVVIFIIGVYLASLVRTTIRTVMKSLGEGVANIVATIVFYVIVIFVSVTSLEQLGVNTAIITSNITLIFGSVLVTFTLSFGLGSKDVVTRLLLGFYTKKSLSVGDKVDVNGFVGVVESIDSIYVLVKSDSETIVYPIKFISENNIKILK</sequence>
<dbReference type="SUPFAM" id="SSF82861">
    <property type="entry name" value="Mechanosensitive channel protein MscS (YggB), transmembrane region"/>
    <property type="match status" value="1"/>
</dbReference>
<gene>
    <name evidence="2" type="ORF">FHR24_002805</name>
</gene>
<dbReference type="PANTHER" id="PTHR30221">
    <property type="entry name" value="SMALL-CONDUCTANCE MECHANOSENSITIVE CHANNEL"/>
    <property type="match status" value="1"/>
</dbReference>
<keyword evidence="1" id="KW-0812">Transmembrane</keyword>
<dbReference type="InterPro" id="IPR011014">
    <property type="entry name" value="MscS_channel_TM-2"/>
</dbReference>
<feature type="transmembrane region" description="Helical" evidence="1">
    <location>
        <begin position="20"/>
        <end position="43"/>
    </location>
</feature>
<name>A0ABX0UGK7_9FLAO</name>
<feature type="transmembrane region" description="Helical" evidence="1">
    <location>
        <begin position="179"/>
        <end position="201"/>
    </location>
</feature>
<keyword evidence="1" id="KW-0472">Membrane</keyword>
<evidence type="ECO:0000313" key="2">
    <source>
        <dbReference type="EMBL" id="NIJ46321.1"/>
    </source>
</evidence>
<reference evidence="2 3" key="1">
    <citation type="submission" date="2020-03" db="EMBL/GenBank/DDBJ databases">
        <title>Genomic Encyclopedia of Type Strains, Phase IV (KMG-IV): sequencing the most valuable type-strain genomes for metagenomic binning, comparative biology and taxonomic classification.</title>
        <authorList>
            <person name="Goeker M."/>
        </authorList>
    </citation>
    <scope>NUCLEOTIDE SEQUENCE [LARGE SCALE GENOMIC DNA]</scope>
    <source>
        <strain evidence="2 3">DSM 101599</strain>
    </source>
</reference>
<dbReference type="Pfam" id="PF05552">
    <property type="entry name" value="MS_channel_1st_1"/>
    <property type="match status" value="1"/>
</dbReference>
<feature type="transmembrane region" description="Helical" evidence="1">
    <location>
        <begin position="148"/>
        <end position="167"/>
    </location>
</feature>
<keyword evidence="1" id="KW-1133">Transmembrane helix</keyword>